<keyword evidence="1" id="KW-0677">Repeat</keyword>
<accession>A0A1J4KFV0</accession>
<evidence type="ECO:0000313" key="4">
    <source>
        <dbReference type="Proteomes" id="UP000179807"/>
    </source>
</evidence>
<evidence type="ECO:0008006" key="5">
    <source>
        <dbReference type="Google" id="ProtNLM"/>
    </source>
</evidence>
<dbReference type="Pfam" id="PF13516">
    <property type="entry name" value="LRR_6"/>
    <property type="match status" value="2"/>
</dbReference>
<gene>
    <name evidence="3" type="ORF">TRFO_21081</name>
</gene>
<feature type="region of interest" description="Disordered" evidence="2">
    <location>
        <begin position="315"/>
        <end position="366"/>
    </location>
</feature>
<dbReference type="SUPFAM" id="SSF52047">
    <property type="entry name" value="RNI-like"/>
    <property type="match status" value="1"/>
</dbReference>
<evidence type="ECO:0000256" key="2">
    <source>
        <dbReference type="SAM" id="MobiDB-lite"/>
    </source>
</evidence>
<dbReference type="SMART" id="SM00368">
    <property type="entry name" value="LRR_RI"/>
    <property type="match status" value="3"/>
</dbReference>
<protein>
    <recommendedName>
        <fullName evidence="5">Leucine Rich Repeat family protein</fullName>
    </recommendedName>
</protein>
<proteinExistence type="predicted"/>
<dbReference type="AlphaFoldDB" id="A0A1J4KFV0"/>
<dbReference type="OrthoDB" id="120976at2759"/>
<feature type="compositionally biased region" description="Acidic residues" evidence="2">
    <location>
        <begin position="330"/>
        <end position="339"/>
    </location>
</feature>
<dbReference type="EMBL" id="MLAK01000628">
    <property type="protein sequence ID" value="OHT09816.1"/>
    <property type="molecule type" value="Genomic_DNA"/>
</dbReference>
<sequence length="366" mass="40283">MPPKGKAKKPKKLKPFEKCQEFMDGYNKLCERYDVLPLDLIGEIYNELIAKGKSCRKLPQLIQFAEVEVPGVQLRPLVEAFQIYDVKPKFLSFMNTNSGDEGFHMLASALIPPLEINGVAFINNNIGPSGCRGFARGLVQSVSLSVLELDYNHGMGDDGVCGLIHYGHCPTLLRLSLRCCSIGDKGAEAIGRWLALPTCNLQELILSGNEIGPDGITLFANFLPQNKSLQRIDLSDNMFGNNADALNALREGIAECSTLNSVIITNNFECPEGLDEKFFNLVQDKPLGEFEFTPKMDSLVFQNTRAVAMSNKKKIMKEAKKKKGGGEEKNIEEEEEEEKGEATEGNTTTTPGESEIPPTPEMSEAA</sequence>
<dbReference type="InterPro" id="IPR001611">
    <property type="entry name" value="Leu-rich_rpt"/>
</dbReference>
<dbReference type="InterPro" id="IPR032675">
    <property type="entry name" value="LRR_dom_sf"/>
</dbReference>
<dbReference type="VEuPathDB" id="TrichDB:TRFO_21081"/>
<dbReference type="PANTHER" id="PTHR24111">
    <property type="entry name" value="LEUCINE-RICH REPEAT-CONTAINING PROTEIN 34"/>
    <property type="match status" value="1"/>
</dbReference>
<evidence type="ECO:0000256" key="1">
    <source>
        <dbReference type="ARBA" id="ARBA00022737"/>
    </source>
</evidence>
<keyword evidence="4" id="KW-1185">Reference proteome</keyword>
<dbReference type="Gene3D" id="3.80.10.10">
    <property type="entry name" value="Ribonuclease Inhibitor"/>
    <property type="match status" value="2"/>
</dbReference>
<organism evidence="3 4">
    <name type="scientific">Tritrichomonas foetus</name>
    <dbReference type="NCBI Taxonomy" id="1144522"/>
    <lineage>
        <taxon>Eukaryota</taxon>
        <taxon>Metamonada</taxon>
        <taxon>Parabasalia</taxon>
        <taxon>Tritrichomonadida</taxon>
        <taxon>Tritrichomonadidae</taxon>
        <taxon>Tritrichomonas</taxon>
    </lineage>
</organism>
<dbReference type="RefSeq" id="XP_068362952.1">
    <property type="nucleotide sequence ID" value="XM_068501752.1"/>
</dbReference>
<dbReference type="InterPro" id="IPR052201">
    <property type="entry name" value="LRR-containing_regulator"/>
</dbReference>
<name>A0A1J4KFV0_9EUKA</name>
<reference evidence="3" key="1">
    <citation type="submission" date="2016-10" db="EMBL/GenBank/DDBJ databases">
        <authorList>
            <person name="Benchimol M."/>
            <person name="Almeida L.G."/>
            <person name="Vasconcelos A.T."/>
            <person name="Perreira-Neves A."/>
            <person name="Rosa I.A."/>
            <person name="Tasca T."/>
            <person name="Bogo M.R."/>
            <person name="de Souza W."/>
        </authorList>
    </citation>
    <scope>NUCLEOTIDE SEQUENCE [LARGE SCALE GENOMIC DNA]</scope>
    <source>
        <strain evidence="3">K</strain>
    </source>
</reference>
<evidence type="ECO:0000313" key="3">
    <source>
        <dbReference type="EMBL" id="OHT09816.1"/>
    </source>
</evidence>
<dbReference type="Proteomes" id="UP000179807">
    <property type="component" value="Unassembled WGS sequence"/>
</dbReference>
<comment type="caution">
    <text evidence="3">The sequence shown here is derived from an EMBL/GenBank/DDBJ whole genome shotgun (WGS) entry which is preliminary data.</text>
</comment>
<dbReference type="PANTHER" id="PTHR24111:SF0">
    <property type="entry name" value="LEUCINE-RICH REPEAT-CONTAINING PROTEIN"/>
    <property type="match status" value="1"/>
</dbReference>
<dbReference type="GeneID" id="94836456"/>